<evidence type="ECO:0000256" key="4">
    <source>
        <dbReference type="ARBA" id="ARBA00023098"/>
    </source>
</evidence>
<evidence type="ECO:0000256" key="6">
    <source>
        <dbReference type="ARBA" id="ARBA00073937"/>
    </source>
</evidence>
<evidence type="ECO:0000256" key="3">
    <source>
        <dbReference type="ARBA" id="ARBA00022832"/>
    </source>
</evidence>
<dbReference type="FunFam" id="3.90.226.10:FF:000019">
    <property type="entry name" value="Enoyl-CoA hydratase, mitochondrial"/>
    <property type="match status" value="1"/>
</dbReference>
<evidence type="ECO:0000256" key="2">
    <source>
        <dbReference type="ARBA" id="ARBA00012076"/>
    </source>
</evidence>
<reference evidence="8 9" key="1">
    <citation type="journal article" date="2015" name="Biotechnol. Biofuels">
        <title>Enhanced degradation of softwood versus hardwood by the white-rot fungus Pycnoporus coccineus.</title>
        <authorList>
            <person name="Couturier M."/>
            <person name="Navarro D."/>
            <person name="Chevret D."/>
            <person name="Henrissat B."/>
            <person name="Piumi F."/>
            <person name="Ruiz-Duenas F.J."/>
            <person name="Martinez A.T."/>
            <person name="Grigoriev I.V."/>
            <person name="Riley R."/>
            <person name="Lipzen A."/>
            <person name="Berrin J.G."/>
            <person name="Master E.R."/>
            <person name="Rosso M.N."/>
        </authorList>
    </citation>
    <scope>NUCLEOTIDE SEQUENCE [LARGE SCALE GENOMIC DNA]</scope>
    <source>
        <strain evidence="8 9">BRFM310</strain>
    </source>
</reference>
<keyword evidence="9" id="KW-1185">Reference proteome</keyword>
<keyword evidence="3" id="KW-0276">Fatty acid metabolism</keyword>
<dbReference type="PROSITE" id="PS00166">
    <property type="entry name" value="ENOYL_COA_HYDRATASE"/>
    <property type="match status" value="1"/>
</dbReference>
<evidence type="ECO:0000313" key="9">
    <source>
        <dbReference type="Proteomes" id="UP000193067"/>
    </source>
</evidence>
<dbReference type="InterPro" id="IPR018376">
    <property type="entry name" value="Enoyl-CoA_hyd/isom_CS"/>
</dbReference>
<evidence type="ECO:0000256" key="5">
    <source>
        <dbReference type="ARBA" id="ARBA00023239"/>
    </source>
</evidence>
<dbReference type="InterPro" id="IPR029045">
    <property type="entry name" value="ClpP/crotonase-like_dom_sf"/>
</dbReference>
<dbReference type="EMBL" id="KZ084117">
    <property type="protein sequence ID" value="OSD00596.1"/>
    <property type="molecule type" value="Genomic_DNA"/>
</dbReference>
<comment type="similarity">
    <text evidence="1 7">Belongs to the enoyl-CoA hydratase/isomerase family.</text>
</comment>
<proteinExistence type="inferred from homology"/>
<dbReference type="Proteomes" id="UP000193067">
    <property type="component" value="Unassembled WGS sequence"/>
</dbReference>
<organism evidence="8 9">
    <name type="scientific">Trametes coccinea (strain BRFM310)</name>
    <name type="common">Pycnoporus coccineus</name>
    <dbReference type="NCBI Taxonomy" id="1353009"/>
    <lineage>
        <taxon>Eukaryota</taxon>
        <taxon>Fungi</taxon>
        <taxon>Dikarya</taxon>
        <taxon>Basidiomycota</taxon>
        <taxon>Agaricomycotina</taxon>
        <taxon>Agaricomycetes</taxon>
        <taxon>Polyporales</taxon>
        <taxon>Polyporaceae</taxon>
        <taxon>Trametes</taxon>
    </lineage>
</organism>
<dbReference type="AlphaFoldDB" id="A0A1Y2IHD5"/>
<dbReference type="CDD" id="cd06558">
    <property type="entry name" value="crotonase-like"/>
    <property type="match status" value="1"/>
</dbReference>
<dbReference type="InterPro" id="IPR014748">
    <property type="entry name" value="Enoyl-CoA_hydra_C"/>
</dbReference>
<dbReference type="InterPro" id="IPR001753">
    <property type="entry name" value="Enoyl-CoA_hydra/iso"/>
</dbReference>
<keyword evidence="5" id="KW-0456">Lyase</keyword>
<dbReference type="PANTHER" id="PTHR11941:SF54">
    <property type="entry name" value="ENOYL-COA HYDRATASE, MITOCHONDRIAL"/>
    <property type="match status" value="1"/>
</dbReference>
<keyword evidence="4" id="KW-0443">Lipid metabolism</keyword>
<dbReference type="GO" id="GO:0004300">
    <property type="term" value="F:enoyl-CoA hydratase activity"/>
    <property type="evidence" value="ECO:0007669"/>
    <property type="project" value="UniProtKB-EC"/>
</dbReference>
<dbReference type="EC" id="4.2.1.17" evidence="2"/>
<evidence type="ECO:0000313" key="8">
    <source>
        <dbReference type="EMBL" id="OSD00596.1"/>
    </source>
</evidence>
<evidence type="ECO:0000256" key="7">
    <source>
        <dbReference type="RuleBase" id="RU003707"/>
    </source>
</evidence>
<dbReference type="PANTHER" id="PTHR11941">
    <property type="entry name" value="ENOYL-COA HYDRATASE-RELATED"/>
    <property type="match status" value="1"/>
</dbReference>
<dbReference type="GO" id="GO:0005739">
    <property type="term" value="C:mitochondrion"/>
    <property type="evidence" value="ECO:0007669"/>
    <property type="project" value="TreeGrafter"/>
</dbReference>
<gene>
    <name evidence="8" type="ORF">PYCCODRAFT_1393199</name>
</gene>
<dbReference type="Gene3D" id="1.10.12.10">
    <property type="entry name" value="Lyase 2-enoyl-coa Hydratase, Chain A, domain 2"/>
    <property type="match status" value="1"/>
</dbReference>
<dbReference type="GO" id="GO:0006635">
    <property type="term" value="P:fatty acid beta-oxidation"/>
    <property type="evidence" value="ECO:0007669"/>
    <property type="project" value="TreeGrafter"/>
</dbReference>
<accession>A0A1Y2IHD5</accession>
<dbReference type="Pfam" id="PF00378">
    <property type="entry name" value="ECH_1"/>
    <property type="match status" value="1"/>
</dbReference>
<evidence type="ECO:0000256" key="1">
    <source>
        <dbReference type="ARBA" id="ARBA00005254"/>
    </source>
</evidence>
<protein>
    <recommendedName>
        <fullName evidence="6">Probable enoyl-CoA hydratase, mitochondrial</fullName>
        <ecNumber evidence="2">4.2.1.17</ecNumber>
    </recommendedName>
</protein>
<dbReference type="Gene3D" id="3.90.226.10">
    <property type="entry name" value="2-enoyl-CoA Hydratase, Chain A, domain 1"/>
    <property type="match status" value="1"/>
</dbReference>
<sequence>MLALRLRAPISPVSASLLRSRRALRHAALPSVRLMSTESQQEKQYEFILTSRPAEGVALITLNRPKALNALSTPLFTELNDAVKRFDEDDSVRALVLTGSDRAFAAGADIKEMKDKQFSEVFKGKFLESWGLLTTIRKPIIAAVSGYALGGGCELALMCDIILASPSAKFGQPEINIGVIPGGGGSQRLAHAIGKSRAMEIVLTGRNFTAQEASDWGMVSRVVPDEEGGVVKAAVDMAAVIASKSAIAVQAGKEVVNAAFEHTLAEGLRYERRLFHGMFATKDQKEGMSAFAEKRQPKWSHS</sequence>
<dbReference type="SUPFAM" id="SSF52096">
    <property type="entry name" value="ClpP/crotonase"/>
    <property type="match status" value="1"/>
</dbReference>
<dbReference type="STRING" id="1353009.A0A1Y2IHD5"/>
<name>A0A1Y2IHD5_TRAC3</name>
<dbReference type="FunFam" id="1.10.12.10:FF:000001">
    <property type="entry name" value="Probable enoyl-CoA hydratase, mitochondrial"/>
    <property type="match status" value="1"/>
</dbReference>
<dbReference type="OrthoDB" id="2018133at2759"/>